<sequence>MGIRRRSGCGSGGTTTAVMVVASWLGKVKVRDAMVNRNEDDKDEWMMVLMLLASRGRKLGSTATATVAATTTHGEDRTSLWVPFHCFVGCAEGSDGRGARVQGRPLGRGPRLLGFESRRFLVRESWAAGWKRMRTADGVGSEGSLCGVVSVMAWVLGWGFVHRGLWCMKAVV</sequence>
<reference evidence="2" key="1">
    <citation type="journal article" date="2005" name="Nature">
        <title>The map-based sequence of the rice genome.</title>
        <authorList>
            <consortium name="International rice genome sequencing project (IRGSP)"/>
            <person name="Matsumoto T."/>
            <person name="Wu J."/>
            <person name="Kanamori H."/>
            <person name="Katayose Y."/>
            <person name="Fujisawa M."/>
            <person name="Namiki N."/>
            <person name="Mizuno H."/>
            <person name="Yamamoto K."/>
            <person name="Antonio B.A."/>
            <person name="Baba T."/>
            <person name="Sakata K."/>
            <person name="Nagamura Y."/>
            <person name="Aoki H."/>
            <person name="Arikawa K."/>
            <person name="Arita K."/>
            <person name="Bito T."/>
            <person name="Chiden Y."/>
            <person name="Fujitsuka N."/>
            <person name="Fukunaka R."/>
            <person name="Hamada M."/>
            <person name="Harada C."/>
            <person name="Hayashi A."/>
            <person name="Hijishita S."/>
            <person name="Honda M."/>
            <person name="Hosokawa S."/>
            <person name="Ichikawa Y."/>
            <person name="Idonuma A."/>
            <person name="Iijima M."/>
            <person name="Ikeda M."/>
            <person name="Ikeno M."/>
            <person name="Ito K."/>
            <person name="Ito S."/>
            <person name="Ito T."/>
            <person name="Ito Y."/>
            <person name="Ito Y."/>
            <person name="Iwabuchi A."/>
            <person name="Kamiya K."/>
            <person name="Karasawa W."/>
            <person name="Kurita K."/>
            <person name="Katagiri S."/>
            <person name="Kikuta A."/>
            <person name="Kobayashi H."/>
            <person name="Kobayashi N."/>
            <person name="Machita K."/>
            <person name="Maehara T."/>
            <person name="Masukawa M."/>
            <person name="Mizubayashi T."/>
            <person name="Mukai Y."/>
            <person name="Nagasaki H."/>
            <person name="Nagata Y."/>
            <person name="Naito S."/>
            <person name="Nakashima M."/>
            <person name="Nakama Y."/>
            <person name="Nakamichi Y."/>
            <person name="Nakamura M."/>
            <person name="Meguro A."/>
            <person name="Negishi M."/>
            <person name="Ohta I."/>
            <person name="Ohta T."/>
            <person name="Okamoto M."/>
            <person name="Ono N."/>
            <person name="Saji S."/>
            <person name="Sakaguchi M."/>
            <person name="Sakai K."/>
            <person name="Shibata M."/>
            <person name="Shimokawa T."/>
            <person name="Song J."/>
            <person name="Takazaki Y."/>
            <person name="Terasawa K."/>
            <person name="Tsugane M."/>
            <person name="Tsuji K."/>
            <person name="Ueda S."/>
            <person name="Waki K."/>
            <person name="Yamagata H."/>
            <person name="Yamamoto M."/>
            <person name="Yamamoto S."/>
            <person name="Yamane H."/>
            <person name="Yoshiki S."/>
            <person name="Yoshihara R."/>
            <person name="Yukawa K."/>
            <person name="Zhong H."/>
            <person name="Yano M."/>
            <person name="Yuan Q."/>
            <person name="Ouyang S."/>
            <person name="Liu J."/>
            <person name="Jones K.M."/>
            <person name="Gansberger K."/>
            <person name="Moffat K."/>
            <person name="Hill J."/>
            <person name="Bera J."/>
            <person name="Fadrosh D."/>
            <person name="Jin S."/>
            <person name="Johri S."/>
            <person name="Kim M."/>
            <person name="Overton L."/>
            <person name="Reardon M."/>
            <person name="Tsitrin T."/>
            <person name="Vuong H."/>
            <person name="Weaver B."/>
            <person name="Ciecko A."/>
            <person name="Tallon L."/>
            <person name="Jackson J."/>
            <person name="Pai G."/>
            <person name="Aken S.V."/>
            <person name="Utterback T."/>
            <person name="Reidmuller S."/>
            <person name="Feldblyum T."/>
            <person name="Hsiao J."/>
            <person name="Zismann V."/>
            <person name="Iobst S."/>
            <person name="de Vazeille A.R."/>
            <person name="Buell C.R."/>
            <person name="Ying K."/>
            <person name="Li Y."/>
            <person name="Lu T."/>
            <person name="Huang Y."/>
            <person name="Zhao Q."/>
            <person name="Feng Q."/>
            <person name="Zhang L."/>
            <person name="Zhu J."/>
            <person name="Weng Q."/>
            <person name="Mu J."/>
            <person name="Lu Y."/>
            <person name="Fan D."/>
            <person name="Liu Y."/>
            <person name="Guan J."/>
            <person name="Zhang Y."/>
            <person name="Yu S."/>
            <person name="Liu X."/>
            <person name="Zhang Y."/>
            <person name="Hong G."/>
            <person name="Han B."/>
            <person name="Choisne N."/>
            <person name="Demange N."/>
            <person name="Orjeda G."/>
            <person name="Samain S."/>
            <person name="Cattolico L."/>
            <person name="Pelletier E."/>
            <person name="Couloux A."/>
            <person name="Segurens B."/>
            <person name="Wincker P."/>
            <person name="D'Hont A."/>
            <person name="Scarpelli C."/>
            <person name="Weissenbach J."/>
            <person name="Salanoubat M."/>
            <person name="Quetier F."/>
            <person name="Yu Y."/>
            <person name="Kim H.R."/>
            <person name="Rambo T."/>
            <person name="Currie J."/>
            <person name="Collura K."/>
            <person name="Luo M."/>
            <person name="Yang T."/>
            <person name="Ammiraju J.S.S."/>
            <person name="Engler F."/>
            <person name="Soderlund C."/>
            <person name="Wing R.A."/>
            <person name="Palmer L.E."/>
            <person name="de la Bastide M."/>
            <person name="Spiegel L."/>
            <person name="Nascimento L."/>
            <person name="Zutavern T."/>
            <person name="O'Shaughnessy A."/>
            <person name="Dike S."/>
            <person name="Dedhia N."/>
            <person name="Preston R."/>
            <person name="Balija V."/>
            <person name="McCombie W.R."/>
            <person name="Chow T."/>
            <person name="Chen H."/>
            <person name="Chung M."/>
            <person name="Chen C."/>
            <person name="Shaw J."/>
            <person name="Wu H."/>
            <person name="Hsiao K."/>
            <person name="Chao Y."/>
            <person name="Chu M."/>
            <person name="Cheng C."/>
            <person name="Hour A."/>
            <person name="Lee P."/>
            <person name="Lin S."/>
            <person name="Lin Y."/>
            <person name="Liou J."/>
            <person name="Liu S."/>
            <person name="Hsing Y."/>
            <person name="Raghuvanshi S."/>
            <person name="Mohanty A."/>
            <person name="Bharti A.K."/>
            <person name="Gaur A."/>
            <person name="Gupta V."/>
            <person name="Kumar D."/>
            <person name="Ravi V."/>
            <person name="Vij S."/>
            <person name="Kapur A."/>
            <person name="Khurana P."/>
            <person name="Khurana P."/>
            <person name="Khurana J.P."/>
            <person name="Tyagi A.K."/>
            <person name="Gaikwad K."/>
            <person name="Singh A."/>
            <person name="Dalal V."/>
            <person name="Srivastava S."/>
            <person name="Dixit A."/>
            <person name="Pal A.K."/>
            <person name="Ghazi I.A."/>
            <person name="Yadav M."/>
            <person name="Pandit A."/>
            <person name="Bhargava A."/>
            <person name="Sureshbabu K."/>
            <person name="Batra K."/>
            <person name="Sharma T.R."/>
            <person name="Mohapatra T."/>
            <person name="Singh N.K."/>
            <person name="Messing J."/>
            <person name="Nelson A.B."/>
            <person name="Fuks G."/>
            <person name="Kavchok S."/>
            <person name="Keizer G."/>
            <person name="Linton E."/>
            <person name="Llaca V."/>
            <person name="Song R."/>
            <person name="Tanyolac B."/>
            <person name="Young S."/>
            <person name="Ho-Il K."/>
            <person name="Hahn J.H."/>
            <person name="Sangsakoo G."/>
            <person name="Vanavichit A."/>
            <person name="de Mattos Luiz.A.T."/>
            <person name="Zimmer P.D."/>
            <person name="Malone G."/>
            <person name="Dellagostin O."/>
            <person name="de Oliveira A.C."/>
            <person name="Bevan M."/>
            <person name="Bancroft I."/>
            <person name="Minx P."/>
            <person name="Cordum H."/>
            <person name="Wilson R."/>
            <person name="Cheng Z."/>
            <person name="Jin W."/>
            <person name="Jiang J."/>
            <person name="Leong S.A."/>
            <person name="Iwama H."/>
            <person name="Gojobori T."/>
            <person name="Itoh T."/>
            <person name="Niimura Y."/>
            <person name="Fujii Y."/>
            <person name="Habara T."/>
            <person name="Sakai H."/>
            <person name="Sato Y."/>
            <person name="Wilson G."/>
            <person name="Kumar K."/>
            <person name="McCouch S."/>
            <person name="Juretic N."/>
            <person name="Hoen D."/>
            <person name="Wright S."/>
            <person name="Bruskiewich R."/>
            <person name="Bureau T."/>
            <person name="Miyao A."/>
            <person name="Hirochika H."/>
            <person name="Nishikawa T."/>
            <person name="Kadowaki K."/>
            <person name="Sugiura M."/>
            <person name="Burr B."/>
            <person name="Sasaki T."/>
        </authorList>
    </citation>
    <scope>NUCLEOTIDE SEQUENCE [LARGE SCALE GENOMIC DNA]</scope>
    <source>
        <strain evidence="2">cv. Nipponbare</strain>
    </source>
</reference>
<dbReference type="AlphaFoldDB" id="Q53LL2"/>
<accession>Q53LL2</accession>
<proteinExistence type="predicted"/>
<evidence type="ECO:0000313" key="1">
    <source>
        <dbReference type="EMBL" id="AAX95056.1"/>
    </source>
</evidence>
<gene>
    <name evidence="1" type="ordered locus">LOC_Os11g09830</name>
</gene>
<organism evidence="1 2">
    <name type="scientific">Oryza sativa subsp. japonica</name>
    <name type="common">Rice</name>
    <dbReference type="NCBI Taxonomy" id="39947"/>
    <lineage>
        <taxon>Eukaryota</taxon>
        <taxon>Viridiplantae</taxon>
        <taxon>Streptophyta</taxon>
        <taxon>Embryophyta</taxon>
        <taxon>Tracheophyta</taxon>
        <taxon>Spermatophyta</taxon>
        <taxon>Magnoliopsida</taxon>
        <taxon>Liliopsida</taxon>
        <taxon>Poales</taxon>
        <taxon>Poaceae</taxon>
        <taxon>BOP clade</taxon>
        <taxon>Oryzoideae</taxon>
        <taxon>Oryzeae</taxon>
        <taxon>Oryzinae</taxon>
        <taxon>Oryza</taxon>
        <taxon>Oryza sativa</taxon>
    </lineage>
</organism>
<evidence type="ECO:0000313" key="2">
    <source>
        <dbReference type="Proteomes" id="UP000000763"/>
    </source>
</evidence>
<dbReference type="Proteomes" id="UP000000763">
    <property type="component" value="Chromosome 11"/>
</dbReference>
<reference evidence="2" key="2">
    <citation type="journal article" date="2008" name="Nucleic Acids Res.">
        <title>The rice annotation project database (RAP-DB): 2008 update.</title>
        <authorList>
            <consortium name="The rice annotation project (RAP)"/>
        </authorList>
    </citation>
    <scope>GENOME REANNOTATION</scope>
    <source>
        <strain evidence="2">cv. Nipponbare</strain>
    </source>
</reference>
<protein>
    <submittedName>
        <fullName evidence="1">Uncharacterized protein</fullName>
    </submittedName>
</protein>
<dbReference type="EMBL" id="AC145321">
    <property type="protein sequence ID" value="AAX95056.1"/>
    <property type="molecule type" value="Genomic_DNA"/>
</dbReference>
<name>Q53LL2_ORYSJ</name>